<comment type="caution">
    <text evidence="1">The sequence shown here is derived from an EMBL/GenBank/DDBJ whole genome shotgun (WGS) entry which is preliminary data.</text>
</comment>
<dbReference type="EMBL" id="JAJSOF020000011">
    <property type="protein sequence ID" value="KAJ4444918.1"/>
    <property type="molecule type" value="Genomic_DNA"/>
</dbReference>
<protein>
    <submittedName>
        <fullName evidence="1">Uncharacterized protein</fullName>
    </submittedName>
</protein>
<dbReference type="PANTHER" id="PTHR23324:SF66">
    <property type="entry name" value="PROTEIN REAL-TIME"/>
    <property type="match status" value="1"/>
</dbReference>
<dbReference type="SUPFAM" id="SSF101576">
    <property type="entry name" value="Supernatant protein factor (SPF), C-terminal domain"/>
    <property type="match status" value="1"/>
</dbReference>
<gene>
    <name evidence="1" type="ORF">ANN_06717</name>
</gene>
<name>A0ABQ8TG50_PERAM</name>
<keyword evidence="2" id="KW-1185">Reference proteome</keyword>
<dbReference type="InterPro" id="IPR036598">
    <property type="entry name" value="GOLD_dom_sf"/>
</dbReference>
<sequence length="180" mass="20245">MWQSQVPAEPGTVPLTFLDTSSQEGGNSSLVLEGGLVPKGLYMTEGGLEKEGCPLTEDSIYHSVSLGRGQVHEVLVSNDDPGSVITWDFDVMRQDVMFTVFRTRIPVPAQSPTVVLYGCETMREEQRLRVFENKVLRKIFGAKRDEVTGEWRKWNCTHCIPHLSYINDCENCNSKKDTCD</sequence>
<dbReference type="InterPro" id="IPR051064">
    <property type="entry name" value="SEC14/CRAL-TRIO_domain"/>
</dbReference>
<dbReference type="PANTHER" id="PTHR23324">
    <property type="entry name" value="SEC14 RELATED PROTEIN"/>
    <property type="match status" value="1"/>
</dbReference>
<organism evidence="1 2">
    <name type="scientific">Periplaneta americana</name>
    <name type="common">American cockroach</name>
    <name type="synonym">Blatta americana</name>
    <dbReference type="NCBI Taxonomy" id="6978"/>
    <lineage>
        <taxon>Eukaryota</taxon>
        <taxon>Metazoa</taxon>
        <taxon>Ecdysozoa</taxon>
        <taxon>Arthropoda</taxon>
        <taxon>Hexapoda</taxon>
        <taxon>Insecta</taxon>
        <taxon>Pterygota</taxon>
        <taxon>Neoptera</taxon>
        <taxon>Polyneoptera</taxon>
        <taxon>Dictyoptera</taxon>
        <taxon>Blattodea</taxon>
        <taxon>Blattoidea</taxon>
        <taxon>Blattidae</taxon>
        <taxon>Blattinae</taxon>
        <taxon>Periplaneta</taxon>
    </lineage>
</organism>
<dbReference type="Proteomes" id="UP001148838">
    <property type="component" value="Unassembled WGS sequence"/>
</dbReference>
<evidence type="ECO:0000313" key="2">
    <source>
        <dbReference type="Proteomes" id="UP001148838"/>
    </source>
</evidence>
<reference evidence="1 2" key="1">
    <citation type="journal article" date="2022" name="Allergy">
        <title>Genome assembly and annotation of Periplaneta americana reveal a comprehensive cockroach allergen profile.</title>
        <authorList>
            <person name="Wang L."/>
            <person name="Xiong Q."/>
            <person name="Saelim N."/>
            <person name="Wang L."/>
            <person name="Nong W."/>
            <person name="Wan A.T."/>
            <person name="Shi M."/>
            <person name="Liu X."/>
            <person name="Cao Q."/>
            <person name="Hui J.H.L."/>
            <person name="Sookrung N."/>
            <person name="Leung T.F."/>
            <person name="Tungtrongchitr A."/>
            <person name="Tsui S.K.W."/>
        </authorList>
    </citation>
    <scope>NUCLEOTIDE SEQUENCE [LARGE SCALE GENOMIC DNA]</scope>
    <source>
        <strain evidence="1">PWHHKU_190912</strain>
    </source>
</reference>
<evidence type="ECO:0000313" key="1">
    <source>
        <dbReference type="EMBL" id="KAJ4444918.1"/>
    </source>
</evidence>
<dbReference type="Gene3D" id="2.60.120.680">
    <property type="entry name" value="GOLD domain"/>
    <property type="match status" value="1"/>
</dbReference>
<proteinExistence type="predicted"/>
<accession>A0ABQ8TG50</accession>